<dbReference type="SUPFAM" id="SSF81301">
    <property type="entry name" value="Nucleotidyltransferase"/>
    <property type="match status" value="1"/>
</dbReference>
<dbReference type="InterPro" id="IPR043519">
    <property type="entry name" value="NT_sf"/>
</dbReference>
<evidence type="ECO:0000256" key="1">
    <source>
        <dbReference type="ARBA" id="ARBA00004976"/>
    </source>
</evidence>
<reference evidence="9 10" key="1">
    <citation type="journal article" date="2023" name="Microbiol. Spectr.">
        <title>Symbiosis of Carpenter Bees with Uncharacterized Lactic Acid Bacteria Showing NAD Auxotrophy.</title>
        <authorList>
            <person name="Kawasaki S."/>
            <person name="Ozawa K."/>
            <person name="Mori T."/>
            <person name="Yamamoto A."/>
            <person name="Ito M."/>
            <person name="Ohkuma M."/>
            <person name="Sakamoto M."/>
            <person name="Matsutani M."/>
        </authorList>
    </citation>
    <scope>NUCLEOTIDE SEQUENCE [LARGE SCALE GENOMIC DNA]</scope>
    <source>
        <strain evidence="9 10">KimC2</strain>
    </source>
</reference>
<evidence type="ECO:0000256" key="6">
    <source>
        <dbReference type="ARBA" id="ARBA00022777"/>
    </source>
</evidence>
<evidence type="ECO:0000256" key="7">
    <source>
        <dbReference type="ARBA" id="ARBA00022840"/>
    </source>
</evidence>
<dbReference type="Proteomes" id="UP001321804">
    <property type="component" value="Chromosome"/>
</dbReference>
<dbReference type="KEGG" id="xak:KIMC2_04360"/>
<dbReference type="SMART" id="SM00954">
    <property type="entry name" value="RelA_SpoT"/>
    <property type="match status" value="1"/>
</dbReference>
<protein>
    <submittedName>
        <fullName evidence="9">GTP pyrophosphokinase</fullName>
    </submittedName>
</protein>
<accession>A0AAU9CPI9</accession>
<keyword evidence="7" id="KW-0067">ATP-binding</keyword>
<dbReference type="AlphaFoldDB" id="A0AAU9CPI9"/>
<evidence type="ECO:0000313" key="10">
    <source>
        <dbReference type="Proteomes" id="UP001321804"/>
    </source>
</evidence>
<dbReference type="GO" id="GO:0016301">
    <property type="term" value="F:kinase activity"/>
    <property type="evidence" value="ECO:0007669"/>
    <property type="project" value="UniProtKB-KW"/>
</dbReference>
<dbReference type="Gene3D" id="1.10.287.860">
    <property type="entry name" value="Nucleotidyltransferase"/>
    <property type="match status" value="1"/>
</dbReference>
<evidence type="ECO:0000256" key="4">
    <source>
        <dbReference type="ARBA" id="ARBA00022679"/>
    </source>
</evidence>
<evidence type="ECO:0000256" key="2">
    <source>
        <dbReference type="ARBA" id="ARBA00007476"/>
    </source>
</evidence>
<comment type="pathway">
    <text evidence="1">Purine metabolism; ppGpp biosynthesis; ppGpp from GTP: step 1/2.</text>
</comment>
<gene>
    <name evidence="9" type="ORF">KIMC2_04360</name>
</gene>
<evidence type="ECO:0000256" key="3">
    <source>
        <dbReference type="ARBA" id="ARBA00011881"/>
    </source>
</evidence>
<dbReference type="RefSeq" id="WP_317697562.1">
    <property type="nucleotide sequence ID" value="NZ_AP026801.1"/>
</dbReference>
<organism evidence="9 10">
    <name type="scientific">Xylocopilactobacillus apis</name>
    <dbReference type="NCBI Taxonomy" id="2932183"/>
    <lineage>
        <taxon>Bacteria</taxon>
        <taxon>Bacillati</taxon>
        <taxon>Bacillota</taxon>
        <taxon>Bacilli</taxon>
        <taxon>Lactobacillales</taxon>
        <taxon>Lactobacillaceae</taxon>
        <taxon>Xylocopilactobacillus</taxon>
    </lineage>
</organism>
<dbReference type="GO" id="GO:0005524">
    <property type="term" value="F:ATP binding"/>
    <property type="evidence" value="ECO:0007669"/>
    <property type="project" value="UniProtKB-KW"/>
</dbReference>
<sequence>MIKDWNSFLLPYGVAVEEMKVKLRGLRKQYLEYDSESPIEFVTGRVKPVDSILEKMQRRHIDEEHLEEEMQDIAGLRIVVQFVEDIYEVVELIRHREDMTIVEERDYVKYNKASGYRSYHIVIEYNVEMINGPKKILAEIQVRTMSMNFWATIEHSLNYKYQGQVPPDVAKRLERSAEVSFQLDQEMSEIRSEIRETNPRKEHD</sequence>
<dbReference type="CDD" id="cd05399">
    <property type="entry name" value="NT_Rel-Spo_like"/>
    <property type="match status" value="1"/>
</dbReference>
<keyword evidence="10" id="KW-1185">Reference proteome</keyword>
<dbReference type="Pfam" id="PF04607">
    <property type="entry name" value="RelA_SpoT"/>
    <property type="match status" value="1"/>
</dbReference>
<dbReference type="FunFam" id="3.30.460.10:FF:000012">
    <property type="entry name" value="GTP pyrophosphokinase YjbM"/>
    <property type="match status" value="1"/>
</dbReference>
<dbReference type="EMBL" id="AP026801">
    <property type="protein sequence ID" value="BDR55874.1"/>
    <property type="molecule type" value="Genomic_DNA"/>
</dbReference>
<dbReference type="InterPro" id="IPR052366">
    <property type="entry name" value="GTP_Pyrophosphokinase"/>
</dbReference>
<comment type="similarity">
    <text evidence="2">Belongs to the RelA/SpoT family.</text>
</comment>
<feature type="domain" description="RelA/SpoT" evidence="8">
    <location>
        <begin position="44"/>
        <end position="165"/>
    </location>
</feature>
<dbReference type="InterPro" id="IPR007685">
    <property type="entry name" value="RelA_SpoT"/>
</dbReference>
<evidence type="ECO:0000313" key="9">
    <source>
        <dbReference type="EMBL" id="BDR55874.1"/>
    </source>
</evidence>
<name>A0AAU9CPI9_9LACO</name>
<dbReference type="PANTHER" id="PTHR47837:SF1">
    <property type="entry name" value="GTP PYROPHOSPHOKINASE YJBM"/>
    <property type="match status" value="1"/>
</dbReference>
<proteinExistence type="inferred from homology"/>
<keyword evidence="6" id="KW-0418">Kinase</keyword>
<evidence type="ECO:0000256" key="5">
    <source>
        <dbReference type="ARBA" id="ARBA00022741"/>
    </source>
</evidence>
<evidence type="ECO:0000259" key="8">
    <source>
        <dbReference type="SMART" id="SM00954"/>
    </source>
</evidence>
<keyword evidence="5" id="KW-0547">Nucleotide-binding</keyword>
<dbReference type="PANTHER" id="PTHR47837">
    <property type="entry name" value="GTP PYROPHOSPHOKINASE YJBM"/>
    <property type="match status" value="1"/>
</dbReference>
<keyword evidence="4" id="KW-0808">Transferase</keyword>
<dbReference type="Gene3D" id="3.30.460.10">
    <property type="entry name" value="Beta Polymerase, domain 2"/>
    <property type="match status" value="1"/>
</dbReference>
<comment type="subunit">
    <text evidence="3">Homotetramer.</text>
</comment>
<dbReference type="GO" id="GO:0015969">
    <property type="term" value="P:guanosine tetraphosphate metabolic process"/>
    <property type="evidence" value="ECO:0007669"/>
    <property type="project" value="InterPro"/>
</dbReference>